<evidence type="ECO:0000313" key="2">
    <source>
        <dbReference type="Proteomes" id="UP000004263"/>
    </source>
</evidence>
<sequence>MLIKRGERKRIEREQEDGDKQYVPHGSLHINLLFIFLIEYWPLIIKQP</sequence>
<reference evidence="1 2" key="1">
    <citation type="submission" date="2006-03" db="EMBL/GenBank/DDBJ databases">
        <authorList>
            <person name="Pinhassi J."/>
            <person name="Pedros-Alio C."/>
            <person name="Ferriera S."/>
            <person name="Johnson J."/>
            <person name="Kravitz S."/>
            <person name="Halpern A."/>
            <person name="Remington K."/>
            <person name="Beeson K."/>
            <person name="Tran B."/>
            <person name="Rogers Y.-H."/>
            <person name="Friedman R."/>
            <person name="Venter J.C."/>
        </authorList>
    </citation>
    <scope>NUCLEOTIDE SEQUENCE [LARGE SCALE GENOMIC DNA]</scope>
    <source>
        <strain evidence="1 2">RED65</strain>
    </source>
</reference>
<proteinExistence type="predicted"/>
<evidence type="ECO:0000313" key="1">
    <source>
        <dbReference type="EMBL" id="EAT12829.1"/>
    </source>
</evidence>
<name>Q1N3P5_9GAMM</name>
<gene>
    <name evidence="1" type="ORF">RED65_12189</name>
</gene>
<dbReference type="HOGENOM" id="CLU_3149923_0_0_6"/>
<keyword evidence="2" id="KW-1185">Reference proteome</keyword>
<dbReference type="AlphaFoldDB" id="Q1N3P5"/>
<comment type="caution">
    <text evidence="1">The sequence shown here is derived from an EMBL/GenBank/DDBJ whole genome shotgun (WGS) entry which is preliminary data.</text>
</comment>
<protein>
    <submittedName>
        <fullName evidence="1">Uncharacterized protein</fullName>
    </submittedName>
</protein>
<dbReference type="Proteomes" id="UP000004263">
    <property type="component" value="Unassembled WGS sequence"/>
</dbReference>
<organism evidence="1 2">
    <name type="scientific">Bermanella marisrubri</name>
    <dbReference type="NCBI Taxonomy" id="207949"/>
    <lineage>
        <taxon>Bacteria</taxon>
        <taxon>Pseudomonadati</taxon>
        <taxon>Pseudomonadota</taxon>
        <taxon>Gammaproteobacteria</taxon>
        <taxon>Oceanospirillales</taxon>
        <taxon>Oceanospirillaceae</taxon>
        <taxon>Bermanella</taxon>
    </lineage>
</organism>
<accession>Q1N3P5</accession>
<dbReference type="EMBL" id="AAQH01000004">
    <property type="protein sequence ID" value="EAT12829.1"/>
    <property type="molecule type" value="Genomic_DNA"/>
</dbReference>